<proteinExistence type="predicted"/>
<gene>
    <name evidence="2" type="ORF">PG996_008979</name>
</gene>
<dbReference type="Proteomes" id="UP001446871">
    <property type="component" value="Unassembled WGS sequence"/>
</dbReference>
<name>A0ABR1V077_9PEZI</name>
<feature type="compositionally biased region" description="Polar residues" evidence="1">
    <location>
        <begin position="118"/>
        <end position="131"/>
    </location>
</feature>
<organism evidence="2 3">
    <name type="scientific">Apiospora saccharicola</name>
    <dbReference type="NCBI Taxonomy" id="335842"/>
    <lineage>
        <taxon>Eukaryota</taxon>
        <taxon>Fungi</taxon>
        <taxon>Dikarya</taxon>
        <taxon>Ascomycota</taxon>
        <taxon>Pezizomycotina</taxon>
        <taxon>Sordariomycetes</taxon>
        <taxon>Xylariomycetidae</taxon>
        <taxon>Amphisphaeriales</taxon>
        <taxon>Apiosporaceae</taxon>
        <taxon>Apiospora</taxon>
    </lineage>
</organism>
<keyword evidence="3" id="KW-1185">Reference proteome</keyword>
<accession>A0ABR1V077</accession>
<evidence type="ECO:0000256" key="1">
    <source>
        <dbReference type="SAM" id="MobiDB-lite"/>
    </source>
</evidence>
<evidence type="ECO:0000313" key="2">
    <source>
        <dbReference type="EMBL" id="KAK8064327.1"/>
    </source>
</evidence>
<feature type="compositionally biased region" description="Basic and acidic residues" evidence="1">
    <location>
        <begin position="1"/>
        <end position="19"/>
    </location>
</feature>
<comment type="caution">
    <text evidence="2">The sequence shown here is derived from an EMBL/GenBank/DDBJ whole genome shotgun (WGS) entry which is preliminary data.</text>
</comment>
<dbReference type="EMBL" id="JAQQWM010000005">
    <property type="protein sequence ID" value="KAK8064327.1"/>
    <property type="molecule type" value="Genomic_DNA"/>
</dbReference>
<feature type="region of interest" description="Disordered" evidence="1">
    <location>
        <begin position="104"/>
        <end position="148"/>
    </location>
</feature>
<evidence type="ECO:0000313" key="3">
    <source>
        <dbReference type="Proteomes" id="UP001446871"/>
    </source>
</evidence>
<sequence length="148" mass="16484">MQQYEDNKRKAKGKERSMKLTETGQTRTRKESIPQKCLTFIDGHLAMSCHTTTNLVNTAGMAQKQQASLKKGHRDPEVTKCLIERPNSDTTMNMEIRAVSNLMVPDEDDSKLGKVQPVPTQLQGRDTSTPCSRDAPHHKGEQQVGHAG</sequence>
<reference evidence="2 3" key="1">
    <citation type="submission" date="2023-01" db="EMBL/GenBank/DDBJ databases">
        <title>Analysis of 21 Apiospora genomes using comparative genomics revels a genus with tremendous synthesis potential of carbohydrate active enzymes and secondary metabolites.</title>
        <authorList>
            <person name="Sorensen T."/>
        </authorList>
    </citation>
    <scope>NUCLEOTIDE SEQUENCE [LARGE SCALE GENOMIC DNA]</scope>
    <source>
        <strain evidence="2 3">CBS 83171</strain>
    </source>
</reference>
<feature type="region of interest" description="Disordered" evidence="1">
    <location>
        <begin position="1"/>
        <end position="31"/>
    </location>
</feature>
<protein>
    <submittedName>
        <fullName evidence="2">Uncharacterized protein</fullName>
    </submittedName>
</protein>